<keyword evidence="2 4" id="KW-0863">Zinc-finger</keyword>
<evidence type="ECO:0000256" key="1">
    <source>
        <dbReference type="ARBA" id="ARBA00022723"/>
    </source>
</evidence>
<reference evidence="9" key="2">
    <citation type="submission" date="2022-01" db="EMBL/GenBank/DDBJ databases">
        <authorList>
            <person name="Yamashiro T."/>
            <person name="Shiraishi A."/>
            <person name="Satake H."/>
            <person name="Nakayama K."/>
        </authorList>
    </citation>
    <scope>NUCLEOTIDE SEQUENCE</scope>
</reference>
<protein>
    <submittedName>
        <fullName evidence="9">Zinc finger protein BRUTUS-like protein isoform X1</fullName>
    </submittedName>
</protein>
<dbReference type="PROSITE" id="PS51270">
    <property type="entry name" value="ZF_CTCHY"/>
    <property type="match status" value="1"/>
</dbReference>
<keyword evidence="3" id="KW-0862">Zinc</keyword>
<dbReference type="SUPFAM" id="SSF161219">
    <property type="entry name" value="CHY zinc finger-like"/>
    <property type="match status" value="1"/>
</dbReference>
<evidence type="ECO:0000313" key="9">
    <source>
        <dbReference type="EMBL" id="GJU04783.1"/>
    </source>
</evidence>
<feature type="compositionally biased region" description="Basic and acidic residues" evidence="5">
    <location>
        <begin position="94"/>
        <end position="108"/>
    </location>
</feature>
<dbReference type="Proteomes" id="UP001151760">
    <property type="component" value="Unassembled WGS sequence"/>
</dbReference>
<dbReference type="EMBL" id="BQNB010021283">
    <property type="protein sequence ID" value="GJU04783.1"/>
    <property type="molecule type" value="Genomic_DNA"/>
</dbReference>
<dbReference type="PROSITE" id="PS51266">
    <property type="entry name" value="ZF_CHY"/>
    <property type="match status" value="1"/>
</dbReference>
<keyword evidence="1" id="KW-0479">Metal-binding</keyword>
<feature type="domain" description="CHY-type" evidence="7">
    <location>
        <begin position="153"/>
        <end position="222"/>
    </location>
</feature>
<dbReference type="PROSITE" id="PS50089">
    <property type="entry name" value="ZF_RING_2"/>
    <property type="match status" value="1"/>
</dbReference>
<dbReference type="InterPro" id="IPR017921">
    <property type="entry name" value="Znf_CTCHY"/>
</dbReference>
<dbReference type="InterPro" id="IPR037274">
    <property type="entry name" value="Znf_CHY_sf"/>
</dbReference>
<dbReference type="SUPFAM" id="SSF57850">
    <property type="entry name" value="RING/U-box"/>
    <property type="match status" value="1"/>
</dbReference>
<evidence type="ECO:0000259" key="6">
    <source>
        <dbReference type="PROSITE" id="PS50089"/>
    </source>
</evidence>
<evidence type="ECO:0000259" key="7">
    <source>
        <dbReference type="PROSITE" id="PS51266"/>
    </source>
</evidence>
<comment type="caution">
    <text evidence="9">The sequence shown here is derived from an EMBL/GenBank/DDBJ whole genome shotgun (WGS) entry which is preliminary data.</text>
</comment>
<evidence type="ECO:0000256" key="4">
    <source>
        <dbReference type="PROSITE-ProRule" id="PRU00601"/>
    </source>
</evidence>
<organism evidence="9 10">
    <name type="scientific">Tanacetum coccineum</name>
    <dbReference type="NCBI Taxonomy" id="301880"/>
    <lineage>
        <taxon>Eukaryota</taxon>
        <taxon>Viridiplantae</taxon>
        <taxon>Streptophyta</taxon>
        <taxon>Embryophyta</taxon>
        <taxon>Tracheophyta</taxon>
        <taxon>Spermatophyta</taxon>
        <taxon>Magnoliopsida</taxon>
        <taxon>eudicotyledons</taxon>
        <taxon>Gunneridae</taxon>
        <taxon>Pentapetalae</taxon>
        <taxon>asterids</taxon>
        <taxon>campanulids</taxon>
        <taxon>Asterales</taxon>
        <taxon>Asteraceae</taxon>
        <taxon>Asteroideae</taxon>
        <taxon>Anthemideae</taxon>
        <taxon>Anthemidinae</taxon>
        <taxon>Tanacetum</taxon>
    </lineage>
</organism>
<dbReference type="Pfam" id="PF05495">
    <property type="entry name" value="zf-CHY"/>
    <property type="match status" value="1"/>
</dbReference>
<dbReference type="PANTHER" id="PTHR21319:SF39">
    <property type="entry name" value="ZINC FINGER PROTEIN"/>
    <property type="match status" value="1"/>
</dbReference>
<dbReference type="SUPFAM" id="SSF161245">
    <property type="entry name" value="Zinc hairpin stack"/>
    <property type="match status" value="1"/>
</dbReference>
<evidence type="ECO:0000313" key="10">
    <source>
        <dbReference type="Proteomes" id="UP001151760"/>
    </source>
</evidence>
<dbReference type="Gene3D" id="3.30.40.10">
    <property type="entry name" value="Zinc/RING finger domain, C3HC4 (zinc finger)"/>
    <property type="match status" value="1"/>
</dbReference>
<accession>A0ABQ5IZP1</accession>
<keyword evidence="10" id="KW-1185">Reference proteome</keyword>
<dbReference type="PANTHER" id="PTHR21319">
    <property type="entry name" value="RING FINGER AND CHY ZINC FINGER DOMAIN-CONTAINING PROTEIN 1"/>
    <property type="match status" value="1"/>
</dbReference>
<dbReference type="InterPro" id="IPR001841">
    <property type="entry name" value="Znf_RING"/>
</dbReference>
<dbReference type="SMART" id="SM00184">
    <property type="entry name" value="RING"/>
    <property type="match status" value="1"/>
</dbReference>
<evidence type="ECO:0000256" key="3">
    <source>
        <dbReference type="ARBA" id="ARBA00022833"/>
    </source>
</evidence>
<proteinExistence type="predicted"/>
<name>A0ABQ5IZP1_9ASTR</name>
<sequence length="417" mass="47883">MIPWIMASLTVEEQSSLMSLWCKATENTMFDQWLSEWWEGMKRYHVEEAEKSTISTQSALDTLEIVLKYLPRERSGRENQETSHKMMHCETTNDDEKEKKSNNDKVNEPEDSCKVCSAFNFTSKCRWINTQKKSDPDVDEPGVPGLYPSYRDSHKLVFGCEHYKRNCKLVAACCNKLFTCRYCHDDNTDHVMDRKATTMMMCMKCLIIQPIGPTCSTVSCNNLSMARYYCRICKMFDDERKIYHCPFCNLCRVGKGLGMDYFHCMNCNACMAKALTVHICREKCLEDNCPICHEYIFTSSNPVKALPCGHVMHSSCFQEYTCSNYTCPICSKSLGDMQAYFGMLDAMLAEEKIPEEYAGRTQVQEYYAMIVRSEEHHRSIGCTINVLIVVPTTHGVSDFGYIVSAVWLSACSNMYKS</sequence>
<feature type="compositionally biased region" description="Basic and acidic residues" evidence="5">
    <location>
        <begin position="74"/>
        <end position="88"/>
    </location>
</feature>
<dbReference type="CDD" id="cd16464">
    <property type="entry name" value="RING-H2_Pirh2-like"/>
    <property type="match status" value="1"/>
</dbReference>
<dbReference type="Pfam" id="PF13639">
    <property type="entry name" value="zf-RING_2"/>
    <property type="match status" value="1"/>
</dbReference>
<evidence type="ECO:0000259" key="8">
    <source>
        <dbReference type="PROSITE" id="PS51270"/>
    </source>
</evidence>
<evidence type="ECO:0000256" key="5">
    <source>
        <dbReference type="SAM" id="MobiDB-lite"/>
    </source>
</evidence>
<dbReference type="InterPro" id="IPR008913">
    <property type="entry name" value="Znf_CHY"/>
</dbReference>
<gene>
    <name evidence="9" type="ORF">Tco_1121213</name>
</gene>
<feature type="domain" description="CTCHY-type" evidence="8">
    <location>
        <begin position="225"/>
        <end position="288"/>
    </location>
</feature>
<reference evidence="9" key="1">
    <citation type="journal article" date="2022" name="Int. J. Mol. Sci.">
        <title>Draft Genome of Tanacetum Coccineum: Genomic Comparison of Closely Related Tanacetum-Family Plants.</title>
        <authorList>
            <person name="Yamashiro T."/>
            <person name="Shiraishi A."/>
            <person name="Nakayama K."/>
            <person name="Satake H."/>
        </authorList>
    </citation>
    <scope>NUCLEOTIDE SEQUENCE</scope>
</reference>
<feature type="region of interest" description="Disordered" evidence="5">
    <location>
        <begin position="74"/>
        <end position="108"/>
    </location>
</feature>
<dbReference type="InterPro" id="IPR037275">
    <property type="entry name" value="Znf_CTCHY_sf"/>
</dbReference>
<evidence type="ECO:0000256" key="2">
    <source>
        <dbReference type="ARBA" id="ARBA00022771"/>
    </source>
</evidence>
<feature type="domain" description="RING-type" evidence="6">
    <location>
        <begin position="289"/>
        <end position="331"/>
    </location>
</feature>
<dbReference type="InterPro" id="IPR013083">
    <property type="entry name" value="Znf_RING/FYVE/PHD"/>
</dbReference>